<dbReference type="EMBL" id="WMFL01000072">
    <property type="protein sequence ID" value="NJI02342.1"/>
    <property type="molecule type" value="Genomic_DNA"/>
</dbReference>
<dbReference type="GeneID" id="57692171"/>
<dbReference type="GO" id="GO:0046872">
    <property type="term" value="F:metal ion binding"/>
    <property type="evidence" value="ECO:0007669"/>
    <property type="project" value="InterPro"/>
</dbReference>
<gene>
    <name evidence="1" type="ORF">GLV84_05845</name>
</gene>
<dbReference type="NCBIfam" id="NF047536">
    <property type="entry name" value="Cu_chaper_CsoZ"/>
    <property type="match status" value="1"/>
</dbReference>
<protein>
    <submittedName>
        <fullName evidence="1">Heavy-metal-associated domain-containing protein</fullName>
    </submittedName>
</protein>
<name>A0A2T4MF64_9STAP</name>
<dbReference type="InterPro" id="IPR036163">
    <property type="entry name" value="HMA_dom_sf"/>
</dbReference>
<evidence type="ECO:0000313" key="1">
    <source>
        <dbReference type="EMBL" id="NJI02342.1"/>
    </source>
</evidence>
<dbReference type="RefSeq" id="WP_060551526.1">
    <property type="nucleotide sequence ID" value="NZ_CP009623.1"/>
</dbReference>
<dbReference type="SUPFAM" id="SSF55008">
    <property type="entry name" value="HMA, heavy metal-associated domain"/>
    <property type="match status" value="1"/>
</dbReference>
<dbReference type="OrthoDB" id="2410348at2"/>
<dbReference type="Proteomes" id="UP000646308">
    <property type="component" value="Unassembled WGS sequence"/>
</dbReference>
<comment type="caution">
    <text evidence="1">The sequence shown here is derived from an EMBL/GenBank/DDBJ whole genome shotgun (WGS) entry which is preliminary data.</text>
</comment>
<dbReference type="AlphaFoldDB" id="A0A2T4MF64"/>
<dbReference type="KEGG" id="sagq:EP23_06220"/>
<evidence type="ECO:0000313" key="2">
    <source>
        <dbReference type="Proteomes" id="UP000646308"/>
    </source>
</evidence>
<reference evidence="1" key="1">
    <citation type="submission" date="2019-11" db="EMBL/GenBank/DDBJ databases">
        <title>Whole genome comparisons of Staphylococcus agnetis isolates from cattle and chickens.</title>
        <authorList>
            <person name="Rhoads D."/>
            <person name="Shwani A."/>
            <person name="Adkins P."/>
            <person name="Calcutt M."/>
            <person name="Middleton J."/>
        </authorList>
    </citation>
    <scope>NUCLEOTIDE SEQUENCE</scope>
    <source>
        <strain evidence="1">1387</strain>
    </source>
</reference>
<accession>A0A2T4MF64</accession>
<organism evidence="1 2">
    <name type="scientific">Staphylococcus agnetis</name>
    <dbReference type="NCBI Taxonomy" id="985762"/>
    <lineage>
        <taxon>Bacteria</taxon>
        <taxon>Bacillati</taxon>
        <taxon>Bacillota</taxon>
        <taxon>Bacilli</taxon>
        <taxon>Bacillales</taxon>
        <taxon>Staphylococcaceae</taxon>
        <taxon>Staphylococcus</taxon>
    </lineage>
</organism>
<sequence length="77" mass="9127">MQVDRVYVEDLRNEQYQTHLVQRLNEMIGVKEVSIDSDLKCITLRYETPINLNTLEKEIYDSGFKVLRTKKGEREHG</sequence>
<proteinExistence type="predicted"/>